<evidence type="ECO:0000256" key="1">
    <source>
        <dbReference type="SAM" id="MobiDB-lite"/>
    </source>
</evidence>
<sequence length="98" mass="10486">MPSSASSNGYGDDEILERLANLSLSLGEDTAPPPPYPGTPRPRNPSIGTVRTAPHPPPGPITTPRNRTVYRYESPGRADTHRIGMVYSDTGGTPRGLF</sequence>
<reference evidence="2 3" key="1">
    <citation type="journal article" date="2024" name="J Genomics">
        <title>Draft genome sequencing and assembly of Favolaschia claudopus CIRM-BRFM 2984 isolated from oak limbs.</title>
        <authorList>
            <person name="Navarro D."/>
            <person name="Drula E."/>
            <person name="Chaduli D."/>
            <person name="Cazenave R."/>
            <person name="Ahrendt S."/>
            <person name="Wang J."/>
            <person name="Lipzen A."/>
            <person name="Daum C."/>
            <person name="Barry K."/>
            <person name="Grigoriev I.V."/>
            <person name="Favel A."/>
            <person name="Rosso M.N."/>
            <person name="Martin F."/>
        </authorList>
    </citation>
    <scope>NUCLEOTIDE SEQUENCE [LARGE SCALE GENOMIC DNA]</scope>
    <source>
        <strain evidence="2 3">CIRM-BRFM 2984</strain>
    </source>
</reference>
<keyword evidence="3" id="KW-1185">Reference proteome</keyword>
<comment type="caution">
    <text evidence="2">The sequence shown here is derived from an EMBL/GenBank/DDBJ whole genome shotgun (WGS) entry which is preliminary data.</text>
</comment>
<organism evidence="2 3">
    <name type="scientific">Favolaschia claudopus</name>
    <dbReference type="NCBI Taxonomy" id="2862362"/>
    <lineage>
        <taxon>Eukaryota</taxon>
        <taxon>Fungi</taxon>
        <taxon>Dikarya</taxon>
        <taxon>Basidiomycota</taxon>
        <taxon>Agaricomycotina</taxon>
        <taxon>Agaricomycetes</taxon>
        <taxon>Agaricomycetidae</taxon>
        <taxon>Agaricales</taxon>
        <taxon>Marasmiineae</taxon>
        <taxon>Mycenaceae</taxon>
        <taxon>Favolaschia</taxon>
    </lineage>
</organism>
<feature type="compositionally biased region" description="Pro residues" evidence="1">
    <location>
        <begin position="31"/>
        <end position="43"/>
    </location>
</feature>
<dbReference type="AlphaFoldDB" id="A0AAW0D329"/>
<dbReference type="EMBL" id="JAWWNJ010000010">
    <property type="protein sequence ID" value="KAK7046224.1"/>
    <property type="molecule type" value="Genomic_DNA"/>
</dbReference>
<evidence type="ECO:0000313" key="2">
    <source>
        <dbReference type="EMBL" id="KAK7046224.1"/>
    </source>
</evidence>
<proteinExistence type="predicted"/>
<evidence type="ECO:0000313" key="3">
    <source>
        <dbReference type="Proteomes" id="UP001362999"/>
    </source>
</evidence>
<protein>
    <submittedName>
        <fullName evidence="2">Uncharacterized protein</fullName>
    </submittedName>
</protein>
<feature type="region of interest" description="Disordered" evidence="1">
    <location>
        <begin position="23"/>
        <end position="98"/>
    </location>
</feature>
<accession>A0AAW0D329</accession>
<gene>
    <name evidence="2" type="ORF">R3P38DRAFT_3175501</name>
</gene>
<dbReference type="Proteomes" id="UP001362999">
    <property type="component" value="Unassembled WGS sequence"/>
</dbReference>
<name>A0AAW0D329_9AGAR</name>